<dbReference type="AlphaFoldDB" id="A0A5K7XFJ3"/>
<accession>A0A5K7XFJ3</accession>
<keyword evidence="3" id="KW-1185">Reference proteome</keyword>
<dbReference type="KEGG" id="lpav:PLANPX_5192"/>
<proteinExistence type="predicted"/>
<keyword evidence="1" id="KW-0812">Transmembrane</keyword>
<evidence type="ECO:0000313" key="3">
    <source>
        <dbReference type="Proteomes" id="UP000326837"/>
    </source>
</evidence>
<keyword evidence="1" id="KW-1133">Transmembrane helix</keyword>
<protein>
    <submittedName>
        <fullName evidence="2">Uncharacterized protein</fullName>
    </submittedName>
</protein>
<name>A0A5K7XFJ3_9BACT</name>
<dbReference type="EMBL" id="AP021861">
    <property type="protein sequence ID" value="BBO35580.1"/>
    <property type="molecule type" value="Genomic_DNA"/>
</dbReference>
<feature type="transmembrane region" description="Helical" evidence="1">
    <location>
        <begin position="96"/>
        <end position="117"/>
    </location>
</feature>
<reference evidence="3" key="1">
    <citation type="submission" date="2019-10" db="EMBL/GenBank/DDBJ databases">
        <title>Lacipirellula parvula gen. nov., sp. nov., representing a lineage of planctomycetes widespread in freshwater anoxic habitats, and description of the family Lacipirellulaceae.</title>
        <authorList>
            <person name="Dedysh S.N."/>
            <person name="Kulichevskaya I.S."/>
            <person name="Beletsky A.V."/>
            <person name="Rakitin A.L."/>
            <person name="Mardanov A.V."/>
            <person name="Ivanova A.A."/>
            <person name="Saltykova V.X."/>
            <person name="Rijpstra W.I.C."/>
            <person name="Sinninghe Damste J.S."/>
            <person name="Ravin N.V."/>
        </authorList>
    </citation>
    <scope>NUCLEOTIDE SEQUENCE [LARGE SCALE GENOMIC DNA]</scope>
    <source>
        <strain evidence="3">PX69</strain>
    </source>
</reference>
<sequence length="395" mass="43559">MLSFDLRPQPGFSLQSRALLKGARQTIRKAIVTPRPSTATIQCCEFDHAAQFSHYLQHFYPEMVAHTTIQYSIKCLKLLLFLLCRRWTGRRLMNGRIVVAVIITSGIILPALIRWLIKGPSQTRATISYVGSHEDIGGTLYPTYLFPQENIVPWRSNSEENVYAIERDGDRYYGEDGYVLFATRFSFPDANAGPAPNAAIEELPRHGHLSSSRDYPTIASLPSFVNHWDVLCTRMAGGWSYALVDDPRSQHGERRNTFDGKNYPVKNSTNATSVVPYLKIGILDGPDMKGDAPELGVKCDRWSFTVGSGVPKRFRVGVMTDGLDNVDVSPGQVFLKHVGGVERGSKILAPNRFVDMSFFDVAGASPGDTFVIVAAPGPKQVGAGVSGVSFDVLEE</sequence>
<evidence type="ECO:0000256" key="1">
    <source>
        <dbReference type="SAM" id="Phobius"/>
    </source>
</evidence>
<organism evidence="2 3">
    <name type="scientific">Lacipirellula parvula</name>
    <dbReference type="NCBI Taxonomy" id="2650471"/>
    <lineage>
        <taxon>Bacteria</taxon>
        <taxon>Pseudomonadati</taxon>
        <taxon>Planctomycetota</taxon>
        <taxon>Planctomycetia</taxon>
        <taxon>Pirellulales</taxon>
        <taxon>Lacipirellulaceae</taxon>
        <taxon>Lacipirellula</taxon>
    </lineage>
</organism>
<evidence type="ECO:0000313" key="2">
    <source>
        <dbReference type="EMBL" id="BBO35580.1"/>
    </source>
</evidence>
<dbReference type="Proteomes" id="UP000326837">
    <property type="component" value="Chromosome"/>
</dbReference>
<gene>
    <name evidence="2" type="ORF">PLANPX_5192</name>
</gene>
<keyword evidence="1" id="KW-0472">Membrane</keyword>